<proteinExistence type="predicted"/>
<dbReference type="AlphaFoldDB" id="A0A916L9X1"/>
<evidence type="ECO:0000313" key="2">
    <source>
        <dbReference type="Proteomes" id="UP000039021"/>
    </source>
</evidence>
<sequence length="49" mass="5396">MPSRTSTPCLARIVEKYRMVSLNSSLPGMRRAMSNCPPIKSLASNSVTR</sequence>
<name>A0A916L9X1_MYCTX</name>
<comment type="caution">
    <text evidence="1">The sequence shown here is derived from an EMBL/GenBank/DDBJ whole genome shotgun (WGS) entry which is preliminary data.</text>
</comment>
<protein>
    <submittedName>
        <fullName evidence="1">Uncharacterized protein</fullName>
    </submittedName>
</protein>
<organism evidence="1 2">
    <name type="scientific">Mycobacterium tuberculosis</name>
    <dbReference type="NCBI Taxonomy" id="1773"/>
    <lineage>
        <taxon>Bacteria</taxon>
        <taxon>Bacillati</taxon>
        <taxon>Actinomycetota</taxon>
        <taxon>Actinomycetes</taxon>
        <taxon>Mycobacteriales</taxon>
        <taxon>Mycobacteriaceae</taxon>
        <taxon>Mycobacterium</taxon>
        <taxon>Mycobacterium tuberculosis complex</taxon>
    </lineage>
</organism>
<gene>
    <name evidence="1" type="ORF">ERS007739_01526</name>
</gene>
<dbReference type="EMBL" id="CSBK01000600">
    <property type="protein sequence ID" value="COX62235.1"/>
    <property type="molecule type" value="Genomic_DNA"/>
</dbReference>
<evidence type="ECO:0000313" key="1">
    <source>
        <dbReference type="EMBL" id="COX62235.1"/>
    </source>
</evidence>
<dbReference type="Proteomes" id="UP000039021">
    <property type="component" value="Unassembled WGS sequence"/>
</dbReference>
<accession>A0A916L9X1</accession>
<reference evidence="2" key="1">
    <citation type="submission" date="2015-03" db="EMBL/GenBank/DDBJ databases">
        <authorList>
            <consortium name="Pathogen Informatics"/>
        </authorList>
    </citation>
    <scope>NUCLEOTIDE SEQUENCE [LARGE SCALE GENOMIC DNA]</scope>
    <source>
        <strain evidence="2">N09902308</strain>
    </source>
</reference>